<keyword evidence="1" id="KW-1133">Transmembrane helix</keyword>
<evidence type="ECO:0000313" key="2">
    <source>
        <dbReference type="EMBL" id="MBC5844837.1"/>
    </source>
</evidence>
<sequence length="178" mass="20835">MKNENEKLDQMFKNHSNEWDIERLPSNHEKRFQKKLGQTTTRKKLYYSFAIAASIVLILGFALFYQTESKPQDFQFASKETKQTDSIFTVLIAKQLNELEEKKSPKNQIIIRDALKQMKELDNDYNKIIVELQKNGENKIIINALISNLQTRISFLQTVLQHIDANEKLTSLQDEKTL</sequence>
<comment type="caution">
    <text evidence="2">The sequence shown here is derived from an EMBL/GenBank/DDBJ whole genome shotgun (WGS) entry which is preliminary data.</text>
</comment>
<evidence type="ECO:0000313" key="3">
    <source>
        <dbReference type="Proteomes" id="UP000641454"/>
    </source>
</evidence>
<feature type="transmembrane region" description="Helical" evidence="1">
    <location>
        <begin position="45"/>
        <end position="65"/>
    </location>
</feature>
<keyword evidence="3" id="KW-1185">Reference proteome</keyword>
<dbReference type="EMBL" id="JACRUL010000022">
    <property type="protein sequence ID" value="MBC5844837.1"/>
    <property type="molecule type" value="Genomic_DNA"/>
</dbReference>
<keyword evidence="1" id="KW-0472">Membrane</keyword>
<organism evidence="2 3">
    <name type="scientific">Flavobacterium muglaense</name>
    <dbReference type="NCBI Taxonomy" id="2764716"/>
    <lineage>
        <taxon>Bacteria</taxon>
        <taxon>Pseudomonadati</taxon>
        <taxon>Bacteroidota</taxon>
        <taxon>Flavobacteriia</taxon>
        <taxon>Flavobacteriales</taxon>
        <taxon>Flavobacteriaceae</taxon>
        <taxon>Flavobacterium</taxon>
    </lineage>
</organism>
<dbReference type="AlphaFoldDB" id="A0A923N0A1"/>
<name>A0A923N0A1_9FLAO</name>
<dbReference type="RefSeq" id="WP_187018698.1">
    <property type="nucleotide sequence ID" value="NZ_JACRUK010000022.1"/>
</dbReference>
<dbReference type="Proteomes" id="UP000641454">
    <property type="component" value="Unassembled WGS sequence"/>
</dbReference>
<gene>
    <name evidence="2" type="ORF">H8R25_10355</name>
</gene>
<protein>
    <submittedName>
        <fullName evidence="2">Anti-sigma factor</fullName>
    </submittedName>
</protein>
<proteinExistence type="predicted"/>
<accession>A0A923N0A1</accession>
<keyword evidence="1" id="KW-0812">Transmembrane</keyword>
<reference evidence="2 3" key="1">
    <citation type="submission" date="2020-08" db="EMBL/GenBank/DDBJ databases">
        <title>Description of novel Flavobacterium F-392 isolate.</title>
        <authorList>
            <person name="Saticioglu I.B."/>
            <person name="Duman M."/>
            <person name="Altun S."/>
        </authorList>
    </citation>
    <scope>NUCLEOTIDE SEQUENCE [LARGE SCALE GENOMIC DNA]</scope>
    <source>
        <strain evidence="2 3">F-392</strain>
    </source>
</reference>
<evidence type="ECO:0000256" key="1">
    <source>
        <dbReference type="SAM" id="Phobius"/>
    </source>
</evidence>